<sequence length="112" mass="11559">MLLAWLAGRPEEYLWEVGSGVGKAAAVAARWRWQGGGGLGGDPLKAEGEHGGGGGGLDLEVVVLAEDVLCYGLDAFGVPLQQIPRPCGGGALLFQVSSQVVQALRLRMGLGF</sequence>
<reference evidence="1" key="2">
    <citation type="submission" date="2018-05" db="EMBL/GenBank/DDBJ databases">
        <title>OgluRS3 (Oryza glumaepatula Reference Sequence Version 3).</title>
        <authorList>
            <person name="Zhang J."/>
            <person name="Kudrna D."/>
            <person name="Lee S."/>
            <person name="Talag J."/>
            <person name="Welchert J."/>
            <person name="Wing R.A."/>
        </authorList>
    </citation>
    <scope>NUCLEOTIDE SEQUENCE [LARGE SCALE GENOMIC DNA]</scope>
</reference>
<organism evidence="1">
    <name type="scientific">Oryza glumipatula</name>
    <dbReference type="NCBI Taxonomy" id="40148"/>
    <lineage>
        <taxon>Eukaryota</taxon>
        <taxon>Viridiplantae</taxon>
        <taxon>Streptophyta</taxon>
        <taxon>Embryophyta</taxon>
        <taxon>Tracheophyta</taxon>
        <taxon>Spermatophyta</taxon>
        <taxon>Magnoliopsida</taxon>
        <taxon>Liliopsida</taxon>
        <taxon>Poales</taxon>
        <taxon>Poaceae</taxon>
        <taxon>BOP clade</taxon>
        <taxon>Oryzoideae</taxon>
        <taxon>Oryzeae</taxon>
        <taxon>Oryzinae</taxon>
        <taxon>Oryza</taxon>
    </lineage>
</organism>
<dbReference type="Proteomes" id="UP000026961">
    <property type="component" value="Chromosome 12"/>
</dbReference>
<name>A0A0E0BUX2_9ORYZ</name>
<dbReference type="Gramene" id="OGLUM12G19670.1">
    <property type="protein sequence ID" value="OGLUM12G19670.1"/>
    <property type="gene ID" value="OGLUM12G19670"/>
</dbReference>
<protein>
    <submittedName>
        <fullName evidence="1">Uncharacterized protein</fullName>
    </submittedName>
</protein>
<proteinExistence type="predicted"/>
<evidence type="ECO:0000313" key="1">
    <source>
        <dbReference type="EnsemblPlants" id="OGLUM12G19670.1"/>
    </source>
</evidence>
<accession>A0A0E0BUX2</accession>
<dbReference type="AlphaFoldDB" id="A0A0E0BUX2"/>
<dbReference type="EnsemblPlants" id="OGLUM12G19670.1">
    <property type="protein sequence ID" value="OGLUM12G19670.1"/>
    <property type="gene ID" value="OGLUM12G19670"/>
</dbReference>
<evidence type="ECO:0000313" key="2">
    <source>
        <dbReference type="Proteomes" id="UP000026961"/>
    </source>
</evidence>
<dbReference type="HOGENOM" id="CLU_2149778_0_0_1"/>
<reference evidence="1" key="1">
    <citation type="submission" date="2015-04" db="UniProtKB">
        <authorList>
            <consortium name="EnsemblPlants"/>
        </authorList>
    </citation>
    <scope>IDENTIFICATION</scope>
</reference>
<keyword evidence="2" id="KW-1185">Reference proteome</keyword>